<dbReference type="AlphaFoldDB" id="A0A8T9SXW4"/>
<dbReference type="Gene3D" id="2.30.30.400">
    <property type="entry name" value="Rof-like"/>
    <property type="match status" value="1"/>
</dbReference>
<keyword evidence="2" id="KW-1185">Reference proteome</keyword>
<protein>
    <recommendedName>
        <fullName evidence="3">Rho-binding antiterminator</fullName>
    </recommendedName>
</protein>
<sequence length="82" mass="9463">MATPYIPISCSFYDELEALATTRQSCQLVYRTQPDSPPVTYRGIIADLFIEDKVEYLRLTDGFTLRLDNLLAVDQKERRDVC</sequence>
<evidence type="ECO:0000313" key="1">
    <source>
        <dbReference type="EMBL" id="UOR04646.1"/>
    </source>
</evidence>
<evidence type="ECO:0008006" key="3">
    <source>
        <dbReference type="Google" id="ProtNLM"/>
    </source>
</evidence>
<gene>
    <name evidence="1" type="ORF">MUN82_17060</name>
</gene>
<dbReference type="KEGG" id="haei:MUN82_17060"/>
<reference evidence="1 2" key="1">
    <citation type="submission" date="2022-04" db="EMBL/GenBank/DDBJ databases">
        <title>Hymenobacter sp. isolated from the air.</title>
        <authorList>
            <person name="Won M."/>
            <person name="Lee C.-M."/>
            <person name="Woen H.-Y."/>
            <person name="Kwon S.-W."/>
        </authorList>
    </citation>
    <scope>NUCLEOTIDE SEQUENCE [LARGE SCALE GENOMIC DNA]</scope>
    <source>
        <strain evidence="2">5413 J-13</strain>
    </source>
</reference>
<dbReference type="InterPro" id="IPR023534">
    <property type="entry name" value="Rof/RNase_P-like"/>
</dbReference>
<accession>A0A8T9SXW4</accession>
<name>A0A8T9SXW4_9BACT</name>
<dbReference type="InterPro" id="IPR038626">
    <property type="entry name" value="Rof-like_sf"/>
</dbReference>
<dbReference type="RefSeq" id="WP_245092416.1">
    <property type="nucleotide sequence ID" value="NZ_CP095053.1"/>
</dbReference>
<dbReference type="EMBL" id="CP095053">
    <property type="protein sequence ID" value="UOR04646.1"/>
    <property type="molecule type" value="Genomic_DNA"/>
</dbReference>
<dbReference type="Proteomes" id="UP000829925">
    <property type="component" value="Chromosome"/>
</dbReference>
<proteinExistence type="predicted"/>
<evidence type="ECO:0000313" key="2">
    <source>
        <dbReference type="Proteomes" id="UP000829925"/>
    </source>
</evidence>
<dbReference type="SUPFAM" id="SSF101744">
    <property type="entry name" value="Rof/RNase P subunit-like"/>
    <property type="match status" value="1"/>
</dbReference>
<organism evidence="1 2">
    <name type="scientific">Hymenobacter aerilatus</name>
    <dbReference type="NCBI Taxonomy" id="2932251"/>
    <lineage>
        <taxon>Bacteria</taxon>
        <taxon>Pseudomonadati</taxon>
        <taxon>Bacteroidota</taxon>
        <taxon>Cytophagia</taxon>
        <taxon>Cytophagales</taxon>
        <taxon>Hymenobacteraceae</taxon>
        <taxon>Hymenobacter</taxon>
    </lineage>
</organism>